<name>A0A4S8KFW2_MUSBA</name>
<evidence type="ECO:0000256" key="1">
    <source>
        <dbReference type="SAM" id="MobiDB-lite"/>
    </source>
</evidence>
<sequence>MNEVQLNLFIISMDGEACQNSVSDAAIVAVSASAAVVAAAALQAAVLISGRLSSASSGKKEVSPEQLIEATS</sequence>
<comment type="caution">
    <text evidence="2">The sequence shown here is derived from an EMBL/GenBank/DDBJ whole genome shotgun (WGS) entry which is preliminary data.</text>
</comment>
<proteinExistence type="predicted"/>
<dbReference type="Proteomes" id="UP000317650">
    <property type="component" value="Chromosome 4"/>
</dbReference>
<feature type="region of interest" description="Disordered" evidence="1">
    <location>
        <begin position="52"/>
        <end position="72"/>
    </location>
</feature>
<accession>A0A4S8KFW2</accession>
<reference evidence="2 3" key="1">
    <citation type="journal article" date="2019" name="Nat. Plants">
        <title>Genome sequencing of Musa balbisiana reveals subgenome evolution and function divergence in polyploid bananas.</title>
        <authorList>
            <person name="Yao X."/>
        </authorList>
    </citation>
    <scope>NUCLEOTIDE SEQUENCE [LARGE SCALE GENOMIC DNA]</scope>
    <source>
        <strain evidence="3">cv. DH-PKW</strain>
        <tissue evidence="2">Leaves</tissue>
    </source>
</reference>
<dbReference type="EMBL" id="PYDT01000001">
    <property type="protein sequence ID" value="THU74133.1"/>
    <property type="molecule type" value="Genomic_DNA"/>
</dbReference>
<protein>
    <submittedName>
        <fullName evidence="2">Uncharacterized protein</fullName>
    </submittedName>
</protein>
<organism evidence="2 3">
    <name type="scientific">Musa balbisiana</name>
    <name type="common">Banana</name>
    <dbReference type="NCBI Taxonomy" id="52838"/>
    <lineage>
        <taxon>Eukaryota</taxon>
        <taxon>Viridiplantae</taxon>
        <taxon>Streptophyta</taxon>
        <taxon>Embryophyta</taxon>
        <taxon>Tracheophyta</taxon>
        <taxon>Spermatophyta</taxon>
        <taxon>Magnoliopsida</taxon>
        <taxon>Liliopsida</taxon>
        <taxon>Zingiberales</taxon>
        <taxon>Musaceae</taxon>
        <taxon>Musa</taxon>
    </lineage>
</organism>
<keyword evidence="3" id="KW-1185">Reference proteome</keyword>
<evidence type="ECO:0000313" key="3">
    <source>
        <dbReference type="Proteomes" id="UP000317650"/>
    </source>
</evidence>
<gene>
    <name evidence="2" type="ORF">C4D60_Mb04t30130</name>
</gene>
<evidence type="ECO:0000313" key="2">
    <source>
        <dbReference type="EMBL" id="THU74133.1"/>
    </source>
</evidence>
<dbReference type="AlphaFoldDB" id="A0A4S8KFW2"/>